<dbReference type="InterPro" id="IPR015080">
    <property type="entry name" value="DUF1892"/>
</dbReference>
<dbReference type="InterPro" id="IPR024371">
    <property type="entry name" value="AcetylCoA_trans_1-like"/>
</dbReference>
<sequence length="599" mass="67249">MSLGFDLKVVLLSEDGDKNEDGSINATDMQEYVLKGIDTMEKMNEWFDRFDEQVAYPNEGNIKYDVGSDGVVVVIVKTHEVRSQVEDYIGQTNNTDRRLAFGSVPFLLKSAQLNYTQVGFFSLASYPYSLKLLWSPIVDSCYLKRLGRRRSWIIPVQTISGLTLLFLGTVIDSLMRNVQKNLYTLTYTFFFLILLCATQDIAVDGWALTILSKDALSYASTAQTIGLNTGYFLSFTVFLAFNSADFANSYLRKTPSSDSFLTLGQYMWFWGWMYLTVTLVILILVPEDPLSRRKQASSKDIELEELLRDEQSGVNAVQAHTAHNEGPRQTTLLGVYHKMWNVVKLKNVKLFILVHLVSKIAFQANEGATNLKLLDKGFSREDLAITVLIDFPLEIVFGYYSARWSTGDEPLKPWMYAYLGRIAAAALGQVLVWCFPKDGHVTTAYFLFVIFQHLLSSFMSTIQFVSICAFHTQIADPLIGGTYMTTLNTLSNLGGQWPKIIVLSLIDRLTTARCMPATPMATNPFEEAPFFNCYSSSAKSDCVGHGGVCNTIADGYYNTNLLCILIGLVLYYGWIRKTVVHLQGLPISAWRVGKSTLPI</sequence>
<dbReference type="Gene3D" id="3.10.20.250">
    <property type="entry name" value="YML108W-like"/>
    <property type="match status" value="1"/>
</dbReference>
<feature type="transmembrane region" description="Helical" evidence="5">
    <location>
        <begin position="183"/>
        <end position="203"/>
    </location>
</feature>
<proteinExistence type="predicted"/>
<comment type="subcellular location">
    <subcellularLocation>
        <location evidence="1">Membrane</location>
        <topology evidence="1">Multi-pass membrane protein</topology>
    </subcellularLocation>
</comment>
<dbReference type="InterPro" id="IPR018247">
    <property type="entry name" value="EF_Hand_1_Ca_BS"/>
</dbReference>
<comment type="caution">
    <text evidence="6">The sequence shown here is derived from an EMBL/GenBank/DDBJ whole genome shotgun (WGS) entry which is preliminary data.</text>
</comment>
<evidence type="ECO:0000256" key="2">
    <source>
        <dbReference type="ARBA" id="ARBA00022692"/>
    </source>
</evidence>
<evidence type="ECO:0000256" key="5">
    <source>
        <dbReference type="SAM" id="Phobius"/>
    </source>
</evidence>
<dbReference type="SUPFAM" id="SSF103473">
    <property type="entry name" value="MFS general substrate transporter"/>
    <property type="match status" value="1"/>
</dbReference>
<dbReference type="PROSITE" id="PS00018">
    <property type="entry name" value="EF_HAND_1"/>
    <property type="match status" value="1"/>
</dbReference>
<keyword evidence="7" id="KW-1185">Reference proteome</keyword>
<dbReference type="PANTHER" id="PTHR12778:SF9">
    <property type="entry name" value="ACETYL-COENZYME A TRANSPORTER 1"/>
    <property type="match status" value="1"/>
</dbReference>
<evidence type="ECO:0000256" key="1">
    <source>
        <dbReference type="ARBA" id="ARBA00004141"/>
    </source>
</evidence>
<organism evidence="6 7">
    <name type="scientific">Ogataea polymorpha</name>
    <dbReference type="NCBI Taxonomy" id="460523"/>
    <lineage>
        <taxon>Eukaryota</taxon>
        <taxon>Fungi</taxon>
        <taxon>Dikarya</taxon>
        <taxon>Ascomycota</taxon>
        <taxon>Saccharomycotina</taxon>
        <taxon>Pichiomycetes</taxon>
        <taxon>Pichiales</taxon>
        <taxon>Pichiaceae</taxon>
        <taxon>Ogataea</taxon>
    </lineage>
</organism>
<dbReference type="GO" id="GO:0016020">
    <property type="term" value="C:membrane"/>
    <property type="evidence" value="ECO:0007669"/>
    <property type="project" value="UniProtKB-SubCell"/>
</dbReference>
<evidence type="ECO:0000256" key="4">
    <source>
        <dbReference type="ARBA" id="ARBA00023136"/>
    </source>
</evidence>
<protein>
    <recommendedName>
        <fullName evidence="8">Acetyl-coenzyme A transporter 1</fullName>
    </recommendedName>
</protein>
<feature type="transmembrane region" description="Helical" evidence="5">
    <location>
        <begin position="266"/>
        <end position="285"/>
    </location>
</feature>
<dbReference type="Pfam" id="PF13000">
    <property type="entry name" value="Acatn"/>
    <property type="match status" value="2"/>
</dbReference>
<keyword evidence="3 5" id="KW-1133">Transmembrane helix</keyword>
<dbReference type="SUPFAM" id="SSF89975">
    <property type="entry name" value="Hypothetical protein Yml108w"/>
    <property type="match status" value="1"/>
</dbReference>
<reference evidence="6" key="1">
    <citation type="journal article" date="2021" name="Open Biol.">
        <title>Shared evolutionary footprints suggest mitochondrial oxidative damage underlies multiple complex I losses in fungi.</title>
        <authorList>
            <person name="Schikora-Tamarit M.A."/>
            <person name="Marcet-Houben M."/>
            <person name="Nosek J."/>
            <person name="Gabaldon T."/>
        </authorList>
    </citation>
    <scope>NUCLEOTIDE SEQUENCE</scope>
    <source>
        <strain evidence="6">NCAIM Y.01608</strain>
    </source>
</reference>
<keyword evidence="2 5" id="KW-0812">Transmembrane</keyword>
<evidence type="ECO:0000256" key="3">
    <source>
        <dbReference type="ARBA" id="ARBA00022989"/>
    </source>
</evidence>
<dbReference type="InterPro" id="IPR004752">
    <property type="entry name" value="AmpG_permease/AT-1"/>
</dbReference>
<dbReference type="PANTHER" id="PTHR12778">
    <property type="entry name" value="SOLUTE CARRIER FAMILY 33 ACETYL-COA TRANSPORTER -RELATED"/>
    <property type="match status" value="1"/>
</dbReference>
<accession>A0A9P8NU51</accession>
<dbReference type="AlphaFoldDB" id="A0A9P8NU51"/>
<dbReference type="EMBL" id="JAEUBD010001540">
    <property type="protein sequence ID" value="KAH3659407.1"/>
    <property type="molecule type" value="Genomic_DNA"/>
</dbReference>
<feature type="transmembrane region" description="Helical" evidence="5">
    <location>
        <begin position="414"/>
        <end position="433"/>
    </location>
</feature>
<evidence type="ECO:0000313" key="6">
    <source>
        <dbReference type="EMBL" id="KAH3659407.1"/>
    </source>
</evidence>
<feature type="transmembrane region" description="Helical" evidence="5">
    <location>
        <begin position="445"/>
        <end position="465"/>
    </location>
</feature>
<dbReference type="GO" id="GO:0035348">
    <property type="term" value="P:acetyl-CoA transmembrane transport"/>
    <property type="evidence" value="ECO:0007669"/>
    <property type="project" value="InterPro"/>
</dbReference>
<dbReference type="Proteomes" id="UP000788993">
    <property type="component" value="Unassembled WGS sequence"/>
</dbReference>
<feature type="transmembrane region" description="Helical" evidence="5">
    <location>
        <begin position="152"/>
        <end position="171"/>
    </location>
</feature>
<reference evidence="6" key="2">
    <citation type="submission" date="2021-01" db="EMBL/GenBank/DDBJ databases">
        <authorList>
            <person name="Schikora-Tamarit M.A."/>
        </authorList>
    </citation>
    <scope>NUCLEOTIDE SEQUENCE</scope>
    <source>
        <strain evidence="6">NCAIM Y.01608</strain>
    </source>
</reference>
<feature type="transmembrane region" description="Helical" evidence="5">
    <location>
        <begin position="383"/>
        <end position="402"/>
    </location>
</feature>
<dbReference type="InterPro" id="IPR035946">
    <property type="entry name" value="YML108W-like_sf"/>
</dbReference>
<keyword evidence="4 5" id="KW-0472">Membrane</keyword>
<dbReference type="InterPro" id="IPR036259">
    <property type="entry name" value="MFS_trans_sf"/>
</dbReference>
<dbReference type="GO" id="GO:0008521">
    <property type="term" value="F:acetyl-CoA transmembrane transporter activity"/>
    <property type="evidence" value="ECO:0007669"/>
    <property type="project" value="InterPro"/>
</dbReference>
<dbReference type="Pfam" id="PF08987">
    <property type="entry name" value="DUF1892"/>
    <property type="match status" value="1"/>
</dbReference>
<name>A0A9P8NU51_9ASCO</name>
<feature type="transmembrane region" description="Helical" evidence="5">
    <location>
        <begin position="215"/>
        <end position="241"/>
    </location>
</feature>
<gene>
    <name evidence="6" type="ORF">OGATHE_006291</name>
</gene>
<evidence type="ECO:0000313" key="7">
    <source>
        <dbReference type="Proteomes" id="UP000788993"/>
    </source>
</evidence>
<evidence type="ECO:0008006" key="8">
    <source>
        <dbReference type="Google" id="ProtNLM"/>
    </source>
</evidence>